<protein>
    <recommendedName>
        <fullName evidence="1">F-box domain-containing protein</fullName>
    </recommendedName>
</protein>
<keyword evidence="3" id="KW-1185">Reference proteome</keyword>
<accession>A0ABP1CKG1</accession>
<proteinExistence type="predicted"/>
<evidence type="ECO:0000259" key="1">
    <source>
        <dbReference type="PROSITE" id="PS50181"/>
    </source>
</evidence>
<evidence type="ECO:0000313" key="2">
    <source>
        <dbReference type="EMBL" id="CAL1696171.1"/>
    </source>
</evidence>
<dbReference type="Proteomes" id="UP001497453">
    <property type="component" value="Chromosome 1"/>
</dbReference>
<gene>
    <name evidence="2" type="ORF">GFSPODELE1_LOCUS1074</name>
</gene>
<dbReference type="Pfam" id="PF12937">
    <property type="entry name" value="F-box-like"/>
    <property type="match status" value="1"/>
</dbReference>
<organism evidence="2 3">
    <name type="scientific">Somion occarium</name>
    <dbReference type="NCBI Taxonomy" id="3059160"/>
    <lineage>
        <taxon>Eukaryota</taxon>
        <taxon>Fungi</taxon>
        <taxon>Dikarya</taxon>
        <taxon>Basidiomycota</taxon>
        <taxon>Agaricomycotina</taxon>
        <taxon>Agaricomycetes</taxon>
        <taxon>Polyporales</taxon>
        <taxon>Cerrenaceae</taxon>
        <taxon>Somion</taxon>
    </lineage>
</organism>
<evidence type="ECO:0000313" key="3">
    <source>
        <dbReference type="Proteomes" id="UP001497453"/>
    </source>
</evidence>
<dbReference type="SUPFAM" id="SSF81383">
    <property type="entry name" value="F-box domain"/>
    <property type="match status" value="1"/>
</dbReference>
<reference evidence="3" key="1">
    <citation type="submission" date="2024-04" db="EMBL/GenBank/DDBJ databases">
        <authorList>
            <person name="Shaw F."/>
            <person name="Minotto A."/>
        </authorList>
    </citation>
    <scope>NUCLEOTIDE SEQUENCE [LARGE SCALE GENOMIC DNA]</scope>
</reference>
<name>A0ABP1CKG1_9APHY</name>
<sequence>MGVFIAGSHIYSESSRASSVNRASPNLGPDAFPCPIFLSLTMASPLYAIPLEIAEQILMFSHPRDVARISQTCRQFHVLVYKADQYLWRELFLSYPFDHPKRSYRFTSQQIKDFDWKEELQRRVKAEIYISSGKEGPELQESLLTLHSAVATAADLTDSHQESYNIAWLSKLFHTASFLHSSTLEPSLRSLRAQLHSYLALSYDETPLAQSPTLRALRLQSRCYVYDLRNYTRKTLWGPFIIDPNTNELIANWEHIDHIVNVVIFNIRNLEDSPFQEACPKWNLEMTRAYSAPRSSERKPHDWAGAEGTWRRFISFMDYRELFAFNYSSFGDGPRDQGYFQDDTIEEAVRVVEMRLKLVDNPTIAPEPFDDPEYPPLMYEGVARGMHSANADIKGVVRKYLNGTIRWTFLMFYEGVRQWSAEGVQVGNVCSASGIAGIWTGSEHQVGDPAGPFLMWRVADALMFNEHKE</sequence>
<dbReference type="Gene3D" id="1.20.1280.50">
    <property type="match status" value="1"/>
</dbReference>
<dbReference type="InterPro" id="IPR001810">
    <property type="entry name" value="F-box_dom"/>
</dbReference>
<dbReference type="InterPro" id="IPR036047">
    <property type="entry name" value="F-box-like_dom_sf"/>
</dbReference>
<dbReference type="EMBL" id="OZ037944">
    <property type="protein sequence ID" value="CAL1696171.1"/>
    <property type="molecule type" value="Genomic_DNA"/>
</dbReference>
<feature type="domain" description="F-box" evidence="1">
    <location>
        <begin position="43"/>
        <end position="91"/>
    </location>
</feature>
<dbReference type="PROSITE" id="PS50181">
    <property type="entry name" value="FBOX"/>
    <property type="match status" value="1"/>
</dbReference>